<keyword evidence="3" id="KW-0677">Repeat</keyword>
<evidence type="ECO:0000256" key="9">
    <source>
        <dbReference type="PROSITE-ProRule" id="PRU00124"/>
    </source>
</evidence>
<dbReference type="CDD" id="cd00112">
    <property type="entry name" value="LDLa"/>
    <property type="match status" value="2"/>
</dbReference>
<feature type="disulfide bond" evidence="9">
    <location>
        <begin position="131"/>
        <end position="146"/>
    </location>
</feature>
<sequence length="221" mass="24302">MGVLRWIRATSLLPLFVAISCVAQLSRAAQVTKPCSTDQFSCNNNLCIDKRYVCDDDDDCGDGSDEAACDSVTCSSGHFMCTDRKCIPTTWLCDDEKDCSDGLDEANCRNKCRPDQFQCRNMSCISGQMECNGNADCPDRSDEDHCNRNEPSSSAEAVTTAPVRPATPHLTEAYSWAQTVPARTAERVATAPEKTPYPWTWTRTPALPGREEPNADTCAYC</sequence>
<dbReference type="EMBL" id="GBIH01002823">
    <property type="protein sequence ID" value="JAC91887.1"/>
    <property type="molecule type" value="mRNA"/>
</dbReference>
<evidence type="ECO:0000256" key="7">
    <source>
        <dbReference type="ARBA" id="ARBA00023170"/>
    </source>
</evidence>
<comment type="subcellular location">
    <subcellularLocation>
        <location evidence="1">Membrane</location>
        <topology evidence="1">Single-pass membrane protein</topology>
    </subcellularLocation>
</comment>
<reference evidence="12" key="1">
    <citation type="journal article" date="2015" name="PLoS Negl. Trop. Dis.">
        <title>Deep Sequencing Analysis of the Ixodes ricinus Haemocytome.</title>
        <authorList>
            <person name="Kotsyfakis M."/>
            <person name="Kopacek P."/>
            <person name="Franta Z."/>
            <person name="Pedra J.H."/>
            <person name="Ribeiro J.M."/>
        </authorList>
    </citation>
    <scope>NUCLEOTIDE SEQUENCE</scope>
</reference>
<dbReference type="InterPro" id="IPR023415">
    <property type="entry name" value="LDLR_class-A_CS"/>
</dbReference>
<dbReference type="InterPro" id="IPR051221">
    <property type="entry name" value="LDLR-related"/>
</dbReference>
<evidence type="ECO:0000256" key="3">
    <source>
        <dbReference type="ARBA" id="ARBA00022737"/>
    </source>
</evidence>
<dbReference type="PANTHER" id="PTHR22722:SF12">
    <property type="entry name" value="EGF-LIKE DOMAIN-CONTAINING PROTEIN"/>
    <property type="match status" value="1"/>
</dbReference>
<keyword evidence="4" id="KW-1133">Transmembrane helix</keyword>
<dbReference type="PROSITE" id="PS01209">
    <property type="entry name" value="LDLRA_1"/>
    <property type="match status" value="2"/>
</dbReference>
<keyword evidence="8" id="KW-0325">Glycoprotein</keyword>
<accession>A0A090X7C9</accession>
<dbReference type="SUPFAM" id="SSF57424">
    <property type="entry name" value="LDL receptor-like module"/>
    <property type="match status" value="3"/>
</dbReference>
<feature type="disulfide bond" evidence="9">
    <location>
        <begin position="112"/>
        <end position="124"/>
    </location>
</feature>
<evidence type="ECO:0000256" key="8">
    <source>
        <dbReference type="ARBA" id="ARBA00023180"/>
    </source>
</evidence>
<evidence type="ECO:0000256" key="4">
    <source>
        <dbReference type="ARBA" id="ARBA00022989"/>
    </source>
</evidence>
<feature type="signal peptide" evidence="11">
    <location>
        <begin position="1"/>
        <end position="28"/>
    </location>
</feature>
<dbReference type="SMART" id="SM00192">
    <property type="entry name" value="LDLa"/>
    <property type="match status" value="3"/>
</dbReference>
<proteinExistence type="evidence at transcript level"/>
<feature type="chain" id="PRO_5001866889" evidence="11">
    <location>
        <begin position="29"/>
        <end position="221"/>
    </location>
</feature>
<name>A0A090X7C9_IXORI</name>
<organism evidence="12">
    <name type="scientific">Ixodes ricinus</name>
    <name type="common">Common tick</name>
    <name type="synonym">Acarus ricinus</name>
    <dbReference type="NCBI Taxonomy" id="34613"/>
    <lineage>
        <taxon>Eukaryota</taxon>
        <taxon>Metazoa</taxon>
        <taxon>Ecdysozoa</taxon>
        <taxon>Arthropoda</taxon>
        <taxon>Chelicerata</taxon>
        <taxon>Arachnida</taxon>
        <taxon>Acari</taxon>
        <taxon>Parasitiformes</taxon>
        <taxon>Ixodida</taxon>
        <taxon>Ixodoidea</taxon>
        <taxon>Ixodidae</taxon>
        <taxon>Ixodinae</taxon>
        <taxon>Ixodes</taxon>
    </lineage>
</organism>
<dbReference type="InterPro" id="IPR002172">
    <property type="entry name" value="LDrepeatLR_classA_rpt"/>
</dbReference>
<dbReference type="FunFam" id="4.10.400.10:FF:000113">
    <property type="entry name" value="Low-density lipoprotein receptor-related protein 8"/>
    <property type="match status" value="1"/>
</dbReference>
<feature type="disulfide bond" evidence="9">
    <location>
        <begin position="54"/>
        <end position="69"/>
    </location>
</feature>
<feature type="disulfide bond" evidence="9">
    <location>
        <begin position="35"/>
        <end position="47"/>
    </location>
</feature>
<evidence type="ECO:0000256" key="5">
    <source>
        <dbReference type="ARBA" id="ARBA00023136"/>
    </source>
</evidence>
<dbReference type="InterPro" id="IPR036055">
    <property type="entry name" value="LDL_receptor-like_sf"/>
</dbReference>
<feature type="region of interest" description="Disordered" evidence="10">
    <location>
        <begin position="143"/>
        <end position="164"/>
    </location>
</feature>
<feature type="region of interest" description="Disordered" evidence="10">
    <location>
        <begin position="189"/>
        <end position="216"/>
    </location>
</feature>
<dbReference type="GO" id="GO:0043235">
    <property type="term" value="C:receptor complex"/>
    <property type="evidence" value="ECO:0007669"/>
    <property type="project" value="TreeGrafter"/>
</dbReference>
<feature type="disulfide bond" evidence="9">
    <location>
        <begin position="81"/>
        <end position="99"/>
    </location>
</feature>
<dbReference type="PROSITE" id="PS51257">
    <property type="entry name" value="PROKAR_LIPOPROTEIN"/>
    <property type="match status" value="1"/>
</dbReference>
<dbReference type="GO" id="GO:0006898">
    <property type="term" value="P:receptor-mediated endocytosis"/>
    <property type="evidence" value="ECO:0007669"/>
    <property type="project" value="TreeGrafter"/>
</dbReference>
<evidence type="ECO:0000256" key="1">
    <source>
        <dbReference type="ARBA" id="ARBA00004167"/>
    </source>
</evidence>
<dbReference type="AlphaFoldDB" id="A0A090X7C9"/>
<keyword evidence="6 9" id="KW-1015">Disulfide bond</keyword>
<dbReference type="PANTHER" id="PTHR22722">
    <property type="entry name" value="LOW-DENSITY LIPOPROTEIN RECEPTOR-RELATED PROTEIN 2-RELATED"/>
    <property type="match status" value="1"/>
</dbReference>
<evidence type="ECO:0000256" key="10">
    <source>
        <dbReference type="SAM" id="MobiDB-lite"/>
    </source>
</evidence>
<keyword evidence="2" id="KW-0812">Transmembrane</keyword>
<dbReference type="GO" id="GO:0042562">
    <property type="term" value="F:hormone binding"/>
    <property type="evidence" value="ECO:0007669"/>
    <property type="project" value="TreeGrafter"/>
</dbReference>
<evidence type="ECO:0000256" key="6">
    <source>
        <dbReference type="ARBA" id="ARBA00023157"/>
    </source>
</evidence>
<feature type="disulfide bond" evidence="9">
    <location>
        <begin position="74"/>
        <end position="86"/>
    </location>
</feature>
<evidence type="ECO:0000313" key="12">
    <source>
        <dbReference type="EMBL" id="JAC91887.1"/>
    </source>
</evidence>
<keyword evidence="7 12" id="KW-0675">Receptor</keyword>
<dbReference type="PRINTS" id="PR00261">
    <property type="entry name" value="LDLRECEPTOR"/>
</dbReference>
<feature type="disulfide bond" evidence="9">
    <location>
        <begin position="119"/>
        <end position="137"/>
    </location>
</feature>
<dbReference type="Pfam" id="PF00057">
    <property type="entry name" value="Ldl_recept_a"/>
    <property type="match status" value="3"/>
</dbReference>
<evidence type="ECO:0000256" key="11">
    <source>
        <dbReference type="SAM" id="SignalP"/>
    </source>
</evidence>
<dbReference type="Gene3D" id="4.10.400.10">
    <property type="entry name" value="Low-density Lipoprotein Receptor"/>
    <property type="match status" value="3"/>
</dbReference>
<evidence type="ECO:0000256" key="2">
    <source>
        <dbReference type="ARBA" id="ARBA00022692"/>
    </source>
</evidence>
<protein>
    <submittedName>
        <fullName evidence="12">Putative vitellogenin receptor</fullName>
    </submittedName>
</protein>
<keyword evidence="11" id="KW-0732">Signal</keyword>
<feature type="disulfide bond" evidence="9">
    <location>
        <begin position="93"/>
        <end position="108"/>
    </location>
</feature>
<keyword evidence="5" id="KW-0472">Membrane</keyword>
<dbReference type="GO" id="GO:0016324">
    <property type="term" value="C:apical plasma membrane"/>
    <property type="evidence" value="ECO:0007669"/>
    <property type="project" value="TreeGrafter"/>
</dbReference>
<feature type="disulfide bond" evidence="9">
    <location>
        <begin position="42"/>
        <end position="60"/>
    </location>
</feature>
<dbReference type="PROSITE" id="PS50068">
    <property type="entry name" value="LDLRA_2"/>
    <property type="match status" value="3"/>
</dbReference>